<evidence type="ECO:0000256" key="4">
    <source>
        <dbReference type="ARBA" id="ARBA00022691"/>
    </source>
</evidence>
<protein>
    <recommendedName>
        <fullName evidence="1">site-specific DNA-methyltransferase (adenine-specific)</fullName>
        <ecNumber evidence="1">2.1.1.72</ecNumber>
    </recommendedName>
</protein>
<dbReference type="InterPro" id="IPR029063">
    <property type="entry name" value="SAM-dependent_MTases_sf"/>
</dbReference>
<dbReference type="Pfam" id="PF07669">
    <property type="entry name" value="Eco57I"/>
    <property type="match status" value="1"/>
</dbReference>
<dbReference type="Proteomes" id="UP000216195">
    <property type="component" value="Unassembled WGS sequence"/>
</dbReference>
<sequence>MQDINIDSILNSFKNQNFANEDDVKIHAYSSIIEPIRKVYAPHVTFRSERRFAKGGRADATVGNIVIEYKRYDHFSNNSGINEALYGRNSKNNDSGLYQYIIGSIENDTVDDSILDVFGIGFDGKQWIVSRFMKSNSCHNIDLTRTKFESTQGPTKSLPYKFVYKIYNLREGIKEIVSLFNSMNKLKMNKDNLVSLFGPNKDYVSEAINNIYIIISDNYNKFAHDGSITRIMTLYNEWDRSFGAMFGEESQETEFNSTSSAIRELYNIDNTVDYKLFLFSTQTYFNIVLKMLINSFMKIVSDPTTDVGFNLTWSEIIEIFEGNETYNSKKVNNFFEIHYYEWFTYIGGDSASKKHQNMMQDVINNIQDNIKKLDLATFKLKPETVQDILQEIYMSLIPDNMRHLLGEYFSPDWIVEHALDRVGYMGDIKARLIDPTCGSGAFLIQALKRVVSKKEYNIGTEDIKNIVNNIVGFDLNPISAISAKANYILTLFSSIDEEILAKDLNITIPIYIADSVLSPVVYSEQKNELVVASTSVGDFEIPKFDTFSEASKFLDGVTESIANSRGYAIFSSMVLNKFNLTETQREAVRVMYENLTLLHRSAQDSFWGKILKNSFAPVLLKNKFDYVVGNPPWISWKSMSKVYRTGTLEVWKSYGIFEKNAYDKKTTHDDFGMAVTYVALDQYLANGGKLYFLLPWAFVKSTKGGHGFRKFKITRNNQDIPIKVSLVDDYNTLQIFKPKHTVRTIGMLLEKGVQNTYPMNMWYEWDYKAKKEIFGAHDTWDNVLGKIYNTQKVAKPIDSSDIQSSWATLSNEQIEIVDNILLHGETPCYRGRKGIEPAGAKGVYILKKPEPLGDNFVRIVNDMSRQRRKDIKNRGEHPGIIEDTYVYPMLGGRNIQRWKVISNEFMLVPHTPETPYGMSEIDLAKNATETYKWLEYYREGLDASRRQNGKFYDPKIHPWYRLDNVGEYTFSAYKVIWKEQAASSSAVAIGPYSTLPMSDLSIFGGQDKPVVVDSKILMVSTESMLEAYYLSGILNSPSVRDIIDTYGVGLNRGIDVLKNIMIPRYDSTNEIHQQVARLSEEIHALASQGDDISLHESNLDTIVLRMYLP</sequence>
<gene>
    <name evidence="7" type="ORF">B8W87_06755</name>
</gene>
<evidence type="ECO:0000313" key="7">
    <source>
        <dbReference type="EMBL" id="PAK85586.1"/>
    </source>
</evidence>
<accession>A0AAE5KNI1</accession>
<dbReference type="PRINTS" id="PR00507">
    <property type="entry name" value="N12N6MTFRASE"/>
</dbReference>
<keyword evidence="2" id="KW-0489">Methyltransferase</keyword>
<dbReference type="SUPFAM" id="SSF53335">
    <property type="entry name" value="S-adenosyl-L-methionine-dependent methyltransferases"/>
    <property type="match status" value="1"/>
</dbReference>
<evidence type="ECO:0000313" key="8">
    <source>
        <dbReference type="Proteomes" id="UP000216195"/>
    </source>
</evidence>
<name>A0AAE5KNI1_9MICC</name>
<dbReference type="GO" id="GO:0032259">
    <property type="term" value="P:methylation"/>
    <property type="evidence" value="ECO:0007669"/>
    <property type="project" value="UniProtKB-KW"/>
</dbReference>
<dbReference type="InterPro" id="IPR002052">
    <property type="entry name" value="DNA_methylase_N6_adenine_CS"/>
</dbReference>
<dbReference type="GO" id="GO:0009007">
    <property type="term" value="F:site-specific DNA-methyltransferase (adenine-specific) activity"/>
    <property type="evidence" value="ECO:0007669"/>
    <property type="project" value="UniProtKB-EC"/>
</dbReference>
<dbReference type="PANTHER" id="PTHR33841:SF4">
    <property type="entry name" value="RESTRICTION MODIFICATION SYSTEM DNA SPECIFICITY DOMAIN"/>
    <property type="match status" value="1"/>
</dbReference>
<evidence type="ECO:0000256" key="1">
    <source>
        <dbReference type="ARBA" id="ARBA00011900"/>
    </source>
</evidence>
<dbReference type="PANTHER" id="PTHR33841">
    <property type="entry name" value="DNA METHYLTRANSFERASE YEEA-RELATED"/>
    <property type="match status" value="1"/>
</dbReference>
<evidence type="ECO:0000256" key="3">
    <source>
        <dbReference type="ARBA" id="ARBA00022679"/>
    </source>
</evidence>
<evidence type="ECO:0000256" key="5">
    <source>
        <dbReference type="ARBA" id="ARBA00047942"/>
    </source>
</evidence>
<dbReference type="PROSITE" id="PS00092">
    <property type="entry name" value="N6_MTASE"/>
    <property type="match status" value="1"/>
</dbReference>
<reference evidence="7 8" key="1">
    <citation type="submission" date="2017-04" db="EMBL/GenBank/DDBJ databases">
        <title>Kefir bacterial isolates.</title>
        <authorList>
            <person name="Kim Y."/>
            <person name="Blasche S."/>
            <person name="Patil K.R."/>
        </authorList>
    </citation>
    <scope>NUCLEOTIDE SEQUENCE [LARGE SCALE GENOMIC DNA]</scope>
    <source>
        <strain evidence="7 8">OG2-1</strain>
    </source>
</reference>
<dbReference type="AlphaFoldDB" id="A0AAE5KNI1"/>
<dbReference type="InterPro" id="IPR011639">
    <property type="entry name" value="MethylTrfase_TaqI-like_dom"/>
</dbReference>
<dbReference type="InterPro" id="IPR050953">
    <property type="entry name" value="N4_N6_ade-DNA_methylase"/>
</dbReference>
<evidence type="ECO:0000256" key="2">
    <source>
        <dbReference type="ARBA" id="ARBA00022603"/>
    </source>
</evidence>
<organism evidence="7 8">
    <name type="scientific">Rothia dentocariosa</name>
    <dbReference type="NCBI Taxonomy" id="2047"/>
    <lineage>
        <taxon>Bacteria</taxon>
        <taxon>Bacillati</taxon>
        <taxon>Actinomycetota</taxon>
        <taxon>Actinomycetes</taxon>
        <taxon>Micrococcales</taxon>
        <taxon>Micrococcaceae</taxon>
        <taxon>Rothia</taxon>
    </lineage>
</organism>
<keyword evidence="7" id="KW-0378">Hydrolase</keyword>
<dbReference type="EMBL" id="NCWU01000006">
    <property type="protein sequence ID" value="PAK85586.1"/>
    <property type="molecule type" value="Genomic_DNA"/>
</dbReference>
<dbReference type="GO" id="GO:0003676">
    <property type="term" value="F:nucleic acid binding"/>
    <property type="evidence" value="ECO:0007669"/>
    <property type="project" value="InterPro"/>
</dbReference>
<comment type="caution">
    <text evidence="7">The sequence shown here is derived from an EMBL/GenBank/DDBJ whole genome shotgun (WGS) entry which is preliminary data.</text>
</comment>
<feature type="domain" description="Type II methyltransferase M.TaqI-like" evidence="6">
    <location>
        <begin position="468"/>
        <end position="718"/>
    </location>
</feature>
<comment type="catalytic activity">
    <reaction evidence="5">
        <text>a 2'-deoxyadenosine in DNA + S-adenosyl-L-methionine = an N(6)-methyl-2'-deoxyadenosine in DNA + S-adenosyl-L-homocysteine + H(+)</text>
        <dbReference type="Rhea" id="RHEA:15197"/>
        <dbReference type="Rhea" id="RHEA-COMP:12418"/>
        <dbReference type="Rhea" id="RHEA-COMP:12419"/>
        <dbReference type="ChEBI" id="CHEBI:15378"/>
        <dbReference type="ChEBI" id="CHEBI:57856"/>
        <dbReference type="ChEBI" id="CHEBI:59789"/>
        <dbReference type="ChEBI" id="CHEBI:90615"/>
        <dbReference type="ChEBI" id="CHEBI:90616"/>
        <dbReference type="EC" id="2.1.1.72"/>
    </reaction>
</comment>
<evidence type="ECO:0000259" key="6">
    <source>
        <dbReference type="Pfam" id="PF07669"/>
    </source>
</evidence>
<dbReference type="GO" id="GO:0004519">
    <property type="term" value="F:endonuclease activity"/>
    <property type="evidence" value="ECO:0007669"/>
    <property type="project" value="UniProtKB-KW"/>
</dbReference>
<keyword evidence="4" id="KW-0949">S-adenosyl-L-methionine</keyword>
<keyword evidence="7" id="KW-0540">Nuclease</keyword>
<dbReference type="GO" id="GO:0006304">
    <property type="term" value="P:DNA modification"/>
    <property type="evidence" value="ECO:0007669"/>
    <property type="project" value="InterPro"/>
</dbReference>
<keyword evidence="3" id="KW-0808">Transferase</keyword>
<dbReference type="EC" id="2.1.1.72" evidence="1"/>
<keyword evidence="7" id="KW-0255">Endonuclease</keyword>
<dbReference type="Gene3D" id="3.40.50.150">
    <property type="entry name" value="Vaccinia Virus protein VP39"/>
    <property type="match status" value="2"/>
</dbReference>
<proteinExistence type="predicted"/>